<protein>
    <submittedName>
        <fullName evidence="1">Phage portal protein</fullName>
    </submittedName>
</protein>
<evidence type="ECO:0000313" key="2">
    <source>
        <dbReference type="Proteomes" id="UP001595916"/>
    </source>
</evidence>
<evidence type="ECO:0000313" key="1">
    <source>
        <dbReference type="EMBL" id="MFC4805548.1"/>
    </source>
</evidence>
<organism evidence="1 2">
    <name type="scientific">Filifactor villosus</name>
    <dbReference type="NCBI Taxonomy" id="29374"/>
    <lineage>
        <taxon>Bacteria</taxon>
        <taxon>Bacillati</taxon>
        <taxon>Bacillota</taxon>
        <taxon>Clostridia</taxon>
        <taxon>Peptostreptococcales</taxon>
        <taxon>Filifactoraceae</taxon>
        <taxon>Filifactor</taxon>
    </lineage>
</organism>
<comment type="caution">
    <text evidence="1">The sequence shown here is derived from an EMBL/GenBank/DDBJ whole genome shotgun (WGS) entry which is preliminary data.</text>
</comment>
<sequence length="455" mass="52465">MELKNLNDGQLVKYIEYCMANYSLCHEEMKTGREYYESNQDIDNKKRLAIGKGGRLQSVHNLPNWKIKDNQYARAVDQKVNYLFSEKPNLDCDNEQTLDYVNSLFDKTFMRTLNKIAVDAHNYGIAWMYLYTDGESVKFKQIDPLRVIPIWKDDNHDSLEAVILRVRKEEFEHLQIKIKEFVHLYTSSGVKIYEYENGRLEYVKDEAYLKKSGKSYGYQSVPFVYFRLPSELALIQRVKCLQDALNVLLSNYTDGMLENPGNTIMVIKNYDGEELGEFRRNLATYGAVKVKTADGMQGGVETLEIKVNAENYKVIIEVLKKAIAQNARALYLDNDRTTQAPNSLNIKAMYSDMELDANALELEFSASFEYLFRFASVVTGLNFDGCEVSFKRNIMVNDESTVDIIKNSIGIVSEETLRANHPFVTDPALEEDRIRKQEEEKMKLFDDYQGLQGDA</sequence>
<dbReference type="RefSeq" id="WP_379789118.1">
    <property type="nucleotide sequence ID" value="NZ_JBHSHL010000052.1"/>
</dbReference>
<accession>A0ABV9QNN1</accession>
<dbReference type="InterPro" id="IPR021145">
    <property type="entry name" value="Portal_protein_SPP1_Gp6-like"/>
</dbReference>
<dbReference type="Pfam" id="PF05133">
    <property type="entry name" value="SPP1_portal"/>
    <property type="match status" value="1"/>
</dbReference>
<dbReference type="EMBL" id="JBHSHL010000052">
    <property type="protein sequence ID" value="MFC4805548.1"/>
    <property type="molecule type" value="Genomic_DNA"/>
</dbReference>
<dbReference type="Proteomes" id="UP001595916">
    <property type="component" value="Unassembled WGS sequence"/>
</dbReference>
<reference evidence="2" key="1">
    <citation type="journal article" date="2019" name="Int. J. Syst. Evol. Microbiol.">
        <title>The Global Catalogue of Microorganisms (GCM) 10K type strain sequencing project: providing services to taxonomists for standard genome sequencing and annotation.</title>
        <authorList>
            <consortium name="The Broad Institute Genomics Platform"/>
            <consortium name="The Broad Institute Genome Sequencing Center for Infectious Disease"/>
            <person name="Wu L."/>
            <person name="Ma J."/>
        </authorList>
    </citation>
    <scope>NUCLEOTIDE SEQUENCE [LARGE SCALE GENOMIC DNA]</scope>
    <source>
        <strain evidence="2">CCUG 46385</strain>
    </source>
</reference>
<name>A0ABV9QNN1_9FIRM</name>
<proteinExistence type="predicted"/>
<gene>
    <name evidence="1" type="ORF">ACFO4R_10750</name>
</gene>
<keyword evidence="2" id="KW-1185">Reference proteome</keyword>